<feature type="compositionally biased region" description="Basic and acidic residues" evidence="1">
    <location>
        <begin position="1"/>
        <end position="13"/>
    </location>
</feature>
<evidence type="ECO:0000256" key="1">
    <source>
        <dbReference type="SAM" id="MobiDB-lite"/>
    </source>
</evidence>
<sequence>MKDNQKQAEEQLHDFPSFRMSESTQDHLHQQLMNSLKDAEMQSKRNRMLMNKVRIGLLTAAALLIFSILSVNLLNTNFNSGNEENPVPIDQEVEPEDDSEVDSEIVPQPDDSANENLFNPVQLEQQANEILQAIHNRDMDVLASHVHPEESLLMSPYYSVMDHTVRFEKDDIAALMEDTTEYLWGYGEANTEIRLTPSAYWENHLQVERFFTPDEVFVDQQNEQVETGNYLQTVFPDAKIVEYYHAGTEQYSNLDWRSLSLVFEQAANNEWKLVAIINNLFTP</sequence>
<evidence type="ECO:0000313" key="4">
    <source>
        <dbReference type="Proteomes" id="UP001595733"/>
    </source>
</evidence>
<evidence type="ECO:0000256" key="2">
    <source>
        <dbReference type="SAM" id="Phobius"/>
    </source>
</evidence>
<accession>A0ABV8UYP4</accession>
<comment type="caution">
    <text evidence="3">The sequence shown here is derived from an EMBL/GenBank/DDBJ whole genome shotgun (WGS) entry which is preliminary data.</text>
</comment>
<keyword evidence="2" id="KW-0812">Transmembrane</keyword>
<protein>
    <submittedName>
        <fullName evidence="3">Uncharacterized protein</fullName>
    </submittedName>
</protein>
<feature type="region of interest" description="Disordered" evidence="1">
    <location>
        <begin position="81"/>
        <end position="116"/>
    </location>
</feature>
<feature type="region of interest" description="Disordered" evidence="1">
    <location>
        <begin position="1"/>
        <end position="26"/>
    </location>
</feature>
<proteinExistence type="predicted"/>
<keyword evidence="2" id="KW-0472">Membrane</keyword>
<dbReference type="EMBL" id="JBHSEF010000023">
    <property type="protein sequence ID" value="MFC4355639.1"/>
    <property type="molecule type" value="Genomic_DNA"/>
</dbReference>
<name>A0ABV8UYP4_9BACL</name>
<keyword evidence="4" id="KW-1185">Reference proteome</keyword>
<dbReference type="Proteomes" id="UP001595733">
    <property type="component" value="Unassembled WGS sequence"/>
</dbReference>
<feature type="compositionally biased region" description="Acidic residues" evidence="1">
    <location>
        <begin position="91"/>
        <end position="103"/>
    </location>
</feature>
<evidence type="ECO:0000313" key="3">
    <source>
        <dbReference type="EMBL" id="MFC4355639.1"/>
    </source>
</evidence>
<gene>
    <name evidence="3" type="ORF">ACFO0S_11300</name>
</gene>
<keyword evidence="2" id="KW-1133">Transmembrane helix</keyword>
<feature type="transmembrane region" description="Helical" evidence="2">
    <location>
        <begin position="55"/>
        <end position="74"/>
    </location>
</feature>
<reference evidence="4" key="1">
    <citation type="journal article" date="2019" name="Int. J. Syst. Evol. Microbiol.">
        <title>The Global Catalogue of Microorganisms (GCM) 10K type strain sequencing project: providing services to taxonomists for standard genome sequencing and annotation.</title>
        <authorList>
            <consortium name="The Broad Institute Genomics Platform"/>
            <consortium name="The Broad Institute Genome Sequencing Center for Infectious Disease"/>
            <person name="Wu L."/>
            <person name="Ma J."/>
        </authorList>
    </citation>
    <scope>NUCLEOTIDE SEQUENCE [LARGE SCALE GENOMIC DNA]</scope>
    <source>
        <strain evidence="4">CCUG 50353</strain>
    </source>
</reference>
<dbReference type="RefSeq" id="WP_378142172.1">
    <property type="nucleotide sequence ID" value="NZ_JBHSEF010000023.1"/>
</dbReference>
<organism evidence="3 4">
    <name type="scientific">Chryseomicrobium palamuruense</name>
    <dbReference type="NCBI Taxonomy" id="682973"/>
    <lineage>
        <taxon>Bacteria</taxon>
        <taxon>Bacillati</taxon>
        <taxon>Bacillota</taxon>
        <taxon>Bacilli</taxon>
        <taxon>Bacillales</taxon>
        <taxon>Caryophanaceae</taxon>
        <taxon>Chryseomicrobium</taxon>
    </lineage>
</organism>